<dbReference type="InterPro" id="IPR036388">
    <property type="entry name" value="WH-like_DNA-bd_sf"/>
</dbReference>
<dbReference type="PANTHER" id="PTHR30419">
    <property type="entry name" value="HTH-TYPE TRANSCRIPTIONAL REGULATOR YBHD"/>
    <property type="match status" value="1"/>
</dbReference>
<dbReference type="PROSITE" id="PS50931">
    <property type="entry name" value="HTH_LYSR"/>
    <property type="match status" value="1"/>
</dbReference>
<keyword evidence="4" id="KW-0804">Transcription</keyword>
<dbReference type="Pfam" id="PF03466">
    <property type="entry name" value="LysR_substrate"/>
    <property type="match status" value="1"/>
</dbReference>
<dbReference type="SUPFAM" id="SSF46785">
    <property type="entry name" value="Winged helix' DNA-binding domain"/>
    <property type="match status" value="1"/>
</dbReference>
<evidence type="ECO:0000256" key="3">
    <source>
        <dbReference type="ARBA" id="ARBA00023125"/>
    </source>
</evidence>
<comment type="caution">
    <text evidence="6">The sequence shown here is derived from an EMBL/GenBank/DDBJ whole genome shotgun (WGS) entry which is preliminary data.</text>
</comment>
<proteinExistence type="inferred from homology"/>
<sequence>MELRQLEHFVAVCEEHHFTRAAHRLRIAQSGLSASIKSLETDLGTPLFVRTTRSVRLTDAGRALLGEARRTLESASAARDAVAAVQGLVTGSLALGTEQCMGIVEPADLLADLRSRHPGVTVRMVQDGSDALVAGVRDGRLDLAFVVHDGTEEGVTVRPVAREPLMLLCAPGHPAATGGTRAPADLAEESFVDLHPGWGARRAAGAAFAAAGVEREVALQVNDVYTLLELVHRGMGVAVVPRPVTRKQAAAGLTAVPLETDVTWAVGIALPAAGRPSPAARALLESIEHPAR</sequence>
<dbReference type="Gene3D" id="3.40.190.290">
    <property type="match status" value="1"/>
</dbReference>
<evidence type="ECO:0000313" key="6">
    <source>
        <dbReference type="EMBL" id="NJQ08701.1"/>
    </source>
</evidence>
<evidence type="ECO:0000256" key="1">
    <source>
        <dbReference type="ARBA" id="ARBA00009437"/>
    </source>
</evidence>
<dbReference type="GO" id="GO:0005829">
    <property type="term" value="C:cytosol"/>
    <property type="evidence" value="ECO:0007669"/>
    <property type="project" value="TreeGrafter"/>
</dbReference>
<dbReference type="GO" id="GO:0003700">
    <property type="term" value="F:DNA-binding transcription factor activity"/>
    <property type="evidence" value="ECO:0007669"/>
    <property type="project" value="InterPro"/>
</dbReference>
<reference evidence="6 7" key="1">
    <citation type="submission" date="2020-03" db="EMBL/GenBank/DDBJ databases">
        <title>Draft genome of Streptomyces sp. ventii, isolated from the Axial Seamount in the Pacific Ocean, and resequencing of the two type strains Streptomyces lonarensis strain NCL 716 and Streptomyces bohaiensis strain 11A07.</title>
        <authorList>
            <person name="Loughran R.M."/>
            <person name="Pfannmuller K.M."/>
            <person name="Wasson B.J."/>
            <person name="Deadmond M.C."/>
            <person name="Paddock B.E."/>
            <person name="Koyack M.J."/>
            <person name="Gallegos D.A."/>
            <person name="Mitchell E.A."/>
            <person name="Ushijima B."/>
            <person name="Saw J.H."/>
            <person name="Mcphail K.L."/>
            <person name="Videau P."/>
        </authorList>
    </citation>
    <scope>NUCLEOTIDE SEQUENCE [LARGE SCALE GENOMIC DNA]</scope>
    <source>
        <strain evidence="6 7">NCL716</strain>
    </source>
</reference>
<dbReference type="RefSeq" id="WP_167974787.1">
    <property type="nucleotide sequence ID" value="NZ_JAAVJD010000386.1"/>
</dbReference>
<dbReference type="EMBL" id="JAAVJD010000386">
    <property type="protein sequence ID" value="NJQ08701.1"/>
    <property type="molecule type" value="Genomic_DNA"/>
</dbReference>
<dbReference type="Proteomes" id="UP000578686">
    <property type="component" value="Unassembled WGS sequence"/>
</dbReference>
<evidence type="ECO:0000259" key="5">
    <source>
        <dbReference type="PROSITE" id="PS50931"/>
    </source>
</evidence>
<evidence type="ECO:0000256" key="4">
    <source>
        <dbReference type="ARBA" id="ARBA00023163"/>
    </source>
</evidence>
<comment type="similarity">
    <text evidence="1">Belongs to the LysR transcriptional regulatory family.</text>
</comment>
<keyword evidence="2" id="KW-0805">Transcription regulation</keyword>
<dbReference type="InterPro" id="IPR005119">
    <property type="entry name" value="LysR_subst-bd"/>
</dbReference>
<dbReference type="InterPro" id="IPR000847">
    <property type="entry name" value="LysR_HTH_N"/>
</dbReference>
<dbReference type="PANTHER" id="PTHR30419:SF31">
    <property type="entry name" value="BLR3139 PROTEIN"/>
    <property type="match status" value="1"/>
</dbReference>
<dbReference type="Gene3D" id="1.10.10.10">
    <property type="entry name" value="Winged helix-like DNA-binding domain superfamily/Winged helix DNA-binding domain"/>
    <property type="match status" value="1"/>
</dbReference>
<keyword evidence="7" id="KW-1185">Reference proteome</keyword>
<gene>
    <name evidence="6" type="ORF">HCN56_24800</name>
</gene>
<organism evidence="6 7">
    <name type="scientific">Streptomyces lonarensis</name>
    <dbReference type="NCBI Taxonomy" id="700599"/>
    <lineage>
        <taxon>Bacteria</taxon>
        <taxon>Bacillati</taxon>
        <taxon>Actinomycetota</taxon>
        <taxon>Actinomycetes</taxon>
        <taxon>Kitasatosporales</taxon>
        <taxon>Streptomycetaceae</taxon>
        <taxon>Streptomyces</taxon>
    </lineage>
</organism>
<dbReference type="FunFam" id="1.10.10.10:FF:000001">
    <property type="entry name" value="LysR family transcriptional regulator"/>
    <property type="match status" value="1"/>
</dbReference>
<dbReference type="PRINTS" id="PR00039">
    <property type="entry name" value="HTHLYSR"/>
</dbReference>
<dbReference type="InterPro" id="IPR050950">
    <property type="entry name" value="HTH-type_LysR_regulators"/>
</dbReference>
<keyword evidence="3" id="KW-0238">DNA-binding</keyword>
<dbReference type="AlphaFoldDB" id="A0A7X6I1F5"/>
<evidence type="ECO:0000256" key="2">
    <source>
        <dbReference type="ARBA" id="ARBA00023015"/>
    </source>
</evidence>
<evidence type="ECO:0000313" key="7">
    <source>
        <dbReference type="Proteomes" id="UP000578686"/>
    </source>
</evidence>
<accession>A0A7X6I1F5</accession>
<feature type="domain" description="HTH lysR-type" evidence="5">
    <location>
        <begin position="1"/>
        <end position="58"/>
    </location>
</feature>
<dbReference type="SUPFAM" id="SSF53850">
    <property type="entry name" value="Periplasmic binding protein-like II"/>
    <property type="match status" value="1"/>
</dbReference>
<name>A0A7X6I1F5_9ACTN</name>
<protein>
    <submittedName>
        <fullName evidence="6">LysR family transcriptional regulator</fullName>
    </submittedName>
</protein>
<dbReference type="InterPro" id="IPR036390">
    <property type="entry name" value="WH_DNA-bd_sf"/>
</dbReference>
<dbReference type="Pfam" id="PF00126">
    <property type="entry name" value="HTH_1"/>
    <property type="match status" value="1"/>
</dbReference>
<dbReference type="GO" id="GO:0003677">
    <property type="term" value="F:DNA binding"/>
    <property type="evidence" value="ECO:0007669"/>
    <property type="project" value="UniProtKB-KW"/>
</dbReference>